<dbReference type="EMBL" id="CP020559">
    <property type="protein sequence ID" value="ARE89734.1"/>
    <property type="molecule type" value="Genomic_DNA"/>
</dbReference>
<protein>
    <recommendedName>
        <fullName evidence="6">DUF4367 domain-containing protein</fullName>
    </recommendedName>
</protein>
<dbReference type="AlphaFoldDB" id="A0AAC9RMD4"/>
<reference evidence="2 4" key="1">
    <citation type="submission" date="2016-10" db="EMBL/GenBank/DDBJ databases">
        <title>Complete Genome Sequence of Acetogen Clostridium formicoaceticum ATCC 27076.</title>
        <authorList>
            <person name="Bao T."/>
            <person name="Cheng C."/>
            <person name="Zhao J."/>
            <person name="Yang S.-T."/>
            <person name="Wang J."/>
            <person name="Wang M."/>
        </authorList>
    </citation>
    <scope>NUCLEOTIDE SEQUENCE [LARGE SCALE GENOMIC DNA]</scope>
    <source>
        <strain evidence="2 4">ATCC 27076</strain>
    </source>
</reference>
<keyword evidence="1" id="KW-0812">Transmembrane</keyword>
<evidence type="ECO:0000313" key="5">
    <source>
        <dbReference type="Proteomes" id="UP000192478"/>
    </source>
</evidence>
<organism evidence="3 5">
    <name type="scientific">Clostridium formicaceticum</name>
    <dbReference type="NCBI Taxonomy" id="1497"/>
    <lineage>
        <taxon>Bacteria</taxon>
        <taxon>Bacillati</taxon>
        <taxon>Bacillota</taxon>
        <taxon>Clostridia</taxon>
        <taxon>Eubacteriales</taxon>
        <taxon>Clostridiaceae</taxon>
        <taxon>Clostridium</taxon>
    </lineage>
</organism>
<evidence type="ECO:0000313" key="2">
    <source>
        <dbReference type="EMBL" id="AOY75295.1"/>
    </source>
</evidence>
<gene>
    <name evidence="2" type="ORF">BJL90_04865</name>
    <name evidence="3" type="ORF">CLFO_42150</name>
</gene>
<dbReference type="RefSeq" id="WP_070964804.1">
    <property type="nucleotide sequence ID" value="NZ_CP017603.1"/>
</dbReference>
<name>A0AAC9RMD4_9CLOT</name>
<accession>A0AAC9RMD4</accession>
<evidence type="ECO:0000256" key="1">
    <source>
        <dbReference type="SAM" id="Phobius"/>
    </source>
</evidence>
<dbReference type="Proteomes" id="UP000192478">
    <property type="component" value="Chromosome"/>
</dbReference>
<dbReference type="EMBL" id="CP017603">
    <property type="protein sequence ID" value="AOY75295.1"/>
    <property type="molecule type" value="Genomic_DNA"/>
</dbReference>
<sequence>MKKSFEDKIKETLVKQTDTSIELKEEIWKRIEKSIDKNNANKEEHGIVKKQKPSKKRFWGLGTIAAALIVMFLAGTAPGHATIDRIKELFVPEKTIVEEIEGQEEQTDVSLQKSKLGYVIYFDEERYVLETIDGKDKIAPKEQADYVPEVFMEIEQIEGKTIENLAPEIKNALEEEYGITINIEEVEDPVKGIVLHGTKGKNWDDIVVRCYLVDNTQGGTFIIKQQYFLEAAEGFGHRFYNMLKEFEIVTEEE</sequence>
<evidence type="ECO:0000313" key="3">
    <source>
        <dbReference type="EMBL" id="ARE89734.1"/>
    </source>
</evidence>
<proteinExistence type="predicted"/>
<keyword evidence="1" id="KW-1133">Transmembrane helix</keyword>
<evidence type="ECO:0000313" key="4">
    <source>
        <dbReference type="Proteomes" id="UP000177894"/>
    </source>
</evidence>
<reference evidence="3 5" key="2">
    <citation type="submission" date="2017-03" db="EMBL/GenBank/DDBJ databases">
        <title>Complete sequence of Clostridium formicaceticum DSM 92.</title>
        <authorList>
            <person name="Poehlein A."/>
            <person name="Karl M."/>
            <person name="Bengelsdorf F.R."/>
            <person name="Duerre P."/>
            <person name="Daniel R."/>
        </authorList>
    </citation>
    <scope>NUCLEOTIDE SEQUENCE [LARGE SCALE GENOMIC DNA]</scope>
    <source>
        <strain evidence="3 5">DSM 92</strain>
    </source>
</reference>
<keyword evidence="1" id="KW-0472">Membrane</keyword>
<feature type="transmembrane region" description="Helical" evidence="1">
    <location>
        <begin position="58"/>
        <end position="77"/>
    </location>
</feature>
<dbReference type="KEGG" id="cfm:BJL90_04865"/>
<dbReference type="Proteomes" id="UP000177894">
    <property type="component" value="Chromosome"/>
</dbReference>
<evidence type="ECO:0008006" key="6">
    <source>
        <dbReference type="Google" id="ProtNLM"/>
    </source>
</evidence>
<keyword evidence="4" id="KW-1185">Reference proteome</keyword>